<dbReference type="AlphaFoldDB" id="A0A8B8JVP3"/>
<dbReference type="Pfam" id="PF17919">
    <property type="entry name" value="RT_RNaseH_2"/>
    <property type="match status" value="1"/>
</dbReference>
<dbReference type="Gene3D" id="3.30.420.10">
    <property type="entry name" value="Ribonuclease H-like superfamily/Ribonuclease H"/>
    <property type="match status" value="1"/>
</dbReference>
<dbReference type="GO" id="GO:0015074">
    <property type="term" value="P:DNA integration"/>
    <property type="evidence" value="ECO:0007669"/>
    <property type="project" value="InterPro"/>
</dbReference>
<dbReference type="InterPro" id="IPR036397">
    <property type="entry name" value="RNaseH_sf"/>
</dbReference>
<name>A0A8B8JVP3_ABRPR</name>
<dbReference type="PANTHER" id="PTHR35046">
    <property type="entry name" value="ZINC KNUCKLE (CCHC-TYPE) FAMILY PROTEIN"/>
    <property type="match status" value="1"/>
</dbReference>
<dbReference type="SUPFAM" id="SSF56672">
    <property type="entry name" value="DNA/RNA polymerases"/>
    <property type="match status" value="1"/>
</dbReference>
<dbReference type="RefSeq" id="XP_027335404.1">
    <property type="nucleotide sequence ID" value="XM_027479603.1"/>
</dbReference>
<dbReference type="KEGG" id="aprc:113849594"/>
<dbReference type="GO" id="GO:0003676">
    <property type="term" value="F:nucleic acid binding"/>
    <property type="evidence" value="ECO:0007669"/>
    <property type="project" value="InterPro"/>
</dbReference>
<dbReference type="GO" id="GO:0004519">
    <property type="term" value="F:endonuclease activity"/>
    <property type="evidence" value="ECO:0007669"/>
    <property type="project" value="UniProtKB-KW"/>
</dbReference>
<reference evidence="2" key="1">
    <citation type="journal article" date="2019" name="Toxins">
        <title>Detection of Abrin-Like and Prepropulchellin-Like Toxin Genes and Transcripts Using Whole Genome Sequencing and Full-Length Transcript Sequencing of Abrus precatorius.</title>
        <authorList>
            <person name="Hovde B.T."/>
            <person name="Daligault H.E."/>
            <person name="Hanschen E.R."/>
            <person name="Kunde Y.A."/>
            <person name="Johnson M.B."/>
            <person name="Starkenburg S.R."/>
            <person name="Johnson S.L."/>
        </authorList>
    </citation>
    <scope>NUCLEOTIDE SEQUENCE [LARGE SCALE GENOMIC DNA]</scope>
</reference>
<sequence length="299" mass="35002">MDIEVATGSGNLYLEEDEDLDFEDLAEIEDDMKFDVYCDMSVYGPECILMQDRRVFAYVSRQLRPHKVNYPTHDLELVTVVFALKQRRWIEFLKDYDFTLSYHPNKPNVVADALSKKLLHMAAIMVKEMELIEEFQDMKMAMKQGDDFLQGMMRQKSKGKDLEFLCDENGVIKFQDCVCILQVDELKQMILEEESGVSWETTLDCYNLWRSPKWKWDNISMDFVSGLPRTRNNHDAICVIVDRLTKAAHFLLNNMKYKLEKLTDMYAREIVRLHGVPSNVVSDRDPRFTSGELIKGVRH</sequence>
<evidence type="ECO:0000313" key="2">
    <source>
        <dbReference type="Proteomes" id="UP000694853"/>
    </source>
</evidence>
<dbReference type="GO" id="GO:0016787">
    <property type="term" value="F:hydrolase activity"/>
    <property type="evidence" value="ECO:0007669"/>
    <property type="project" value="UniProtKB-KW"/>
</dbReference>
<dbReference type="PANTHER" id="PTHR35046:SF26">
    <property type="entry name" value="RNA-DIRECTED DNA POLYMERASE"/>
    <property type="match status" value="1"/>
</dbReference>
<dbReference type="InterPro" id="IPR043502">
    <property type="entry name" value="DNA/RNA_pol_sf"/>
</dbReference>
<dbReference type="OrthoDB" id="1430837at2759"/>
<evidence type="ECO:0000313" key="3">
    <source>
        <dbReference type="RefSeq" id="XP_027335404.1"/>
    </source>
</evidence>
<accession>A0A8B8JVP3</accession>
<reference evidence="3" key="2">
    <citation type="submission" date="2025-08" db="UniProtKB">
        <authorList>
            <consortium name="RefSeq"/>
        </authorList>
    </citation>
    <scope>IDENTIFICATION</scope>
    <source>
        <tissue evidence="3">Young leaves</tissue>
    </source>
</reference>
<dbReference type="GeneID" id="113849594"/>
<dbReference type="InterPro" id="IPR001584">
    <property type="entry name" value="Integrase_cat-core"/>
</dbReference>
<gene>
    <name evidence="3" type="primary">LOC113849594</name>
</gene>
<dbReference type="InterPro" id="IPR041577">
    <property type="entry name" value="RT_RNaseH_2"/>
</dbReference>
<dbReference type="SUPFAM" id="SSF53098">
    <property type="entry name" value="Ribonuclease H-like"/>
    <property type="match status" value="1"/>
</dbReference>
<evidence type="ECO:0000259" key="1">
    <source>
        <dbReference type="PROSITE" id="PS50994"/>
    </source>
</evidence>
<protein>
    <submittedName>
        <fullName evidence="3">Uncharacterized protein LOC113849594</fullName>
    </submittedName>
</protein>
<proteinExistence type="predicted"/>
<dbReference type="InterPro" id="IPR012337">
    <property type="entry name" value="RNaseH-like_sf"/>
</dbReference>
<organism evidence="2 3">
    <name type="scientific">Abrus precatorius</name>
    <name type="common">Indian licorice</name>
    <name type="synonym">Glycine abrus</name>
    <dbReference type="NCBI Taxonomy" id="3816"/>
    <lineage>
        <taxon>Eukaryota</taxon>
        <taxon>Viridiplantae</taxon>
        <taxon>Streptophyta</taxon>
        <taxon>Embryophyta</taxon>
        <taxon>Tracheophyta</taxon>
        <taxon>Spermatophyta</taxon>
        <taxon>Magnoliopsida</taxon>
        <taxon>eudicotyledons</taxon>
        <taxon>Gunneridae</taxon>
        <taxon>Pentapetalae</taxon>
        <taxon>rosids</taxon>
        <taxon>fabids</taxon>
        <taxon>Fabales</taxon>
        <taxon>Fabaceae</taxon>
        <taxon>Papilionoideae</taxon>
        <taxon>50 kb inversion clade</taxon>
        <taxon>NPAAA clade</taxon>
        <taxon>indigoferoid/millettioid clade</taxon>
        <taxon>Abreae</taxon>
        <taxon>Abrus</taxon>
    </lineage>
</organism>
<dbReference type="Proteomes" id="UP000694853">
    <property type="component" value="Unplaced"/>
</dbReference>
<feature type="domain" description="Integrase catalytic" evidence="1">
    <location>
        <begin position="208"/>
        <end position="299"/>
    </location>
</feature>
<dbReference type="GO" id="GO:0003964">
    <property type="term" value="F:RNA-directed DNA polymerase activity"/>
    <property type="evidence" value="ECO:0007669"/>
    <property type="project" value="UniProtKB-KW"/>
</dbReference>
<dbReference type="PROSITE" id="PS50994">
    <property type="entry name" value="INTEGRASE"/>
    <property type="match status" value="1"/>
</dbReference>
<keyword evidence="2" id="KW-1185">Reference proteome</keyword>